<protein>
    <submittedName>
        <fullName evidence="3">IS110 family transposase</fullName>
    </submittedName>
</protein>
<dbReference type="InterPro" id="IPR003346">
    <property type="entry name" value="Transposase_20"/>
</dbReference>
<sequence>MDKQLKKVFIGIDVSKKTLDVACDGGVFSAQFSNDEAGYPKLIDAIGQLSPSLVVLEATGGFETAAVGAMVSAQLPVVVVNPRQARDFAKAIGLLAKTDQVDALMLARFAQAVSPQLRPFKSEETRELEAVLTRRRQLVDMVTAEQNRKLMAPARIAKEIDQHVQWLRQRIKGADTDLDTAIKSSPVWQAKADLLACVPGIGPVTMVTLLAELPELGTLDRRAICALVGVCPFNRDSGKFRGKRRIWGGRASVRATLYMATLVATRHNPVIKQFYQKLLEGGKLKKVALVACMRKLLVTLNAILKNNTTWSAIYLT</sequence>
<dbReference type="RefSeq" id="WP_161056702.1">
    <property type="nucleotide sequence ID" value="NZ_WWCT01000019.1"/>
</dbReference>
<dbReference type="Proteomes" id="UP000642144">
    <property type="component" value="Unassembled WGS sequence"/>
</dbReference>
<feature type="domain" description="Transposase IS116/IS110/IS902 C-terminal" evidence="2">
    <location>
        <begin position="193"/>
        <end position="276"/>
    </location>
</feature>
<gene>
    <name evidence="3" type="ORF">GTP69_21155</name>
</gene>
<dbReference type="EMBL" id="WWCT01000019">
    <property type="protein sequence ID" value="MYN28916.1"/>
    <property type="molecule type" value="Genomic_DNA"/>
</dbReference>
<name>A0ABW9W4F9_9BURK</name>
<accession>A0ABW9W4F9</accession>
<dbReference type="Pfam" id="PF02371">
    <property type="entry name" value="Transposase_20"/>
    <property type="match status" value="1"/>
</dbReference>
<dbReference type="NCBIfam" id="NF033542">
    <property type="entry name" value="transpos_IS110"/>
    <property type="match status" value="1"/>
</dbReference>
<evidence type="ECO:0000259" key="2">
    <source>
        <dbReference type="Pfam" id="PF02371"/>
    </source>
</evidence>
<evidence type="ECO:0000313" key="3">
    <source>
        <dbReference type="EMBL" id="MYN28916.1"/>
    </source>
</evidence>
<dbReference type="InterPro" id="IPR047650">
    <property type="entry name" value="Transpos_IS110"/>
</dbReference>
<evidence type="ECO:0000313" key="4">
    <source>
        <dbReference type="Proteomes" id="UP000642144"/>
    </source>
</evidence>
<proteinExistence type="predicted"/>
<comment type="caution">
    <text evidence="3">The sequence shown here is derived from an EMBL/GenBank/DDBJ whole genome shotgun (WGS) entry which is preliminary data.</text>
</comment>
<dbReference type="InterPro" id="IPR002525">
    <property type="entry name" value="Transp_IS110-like_N"/>
</dbReference>
<dbReference type="Pfam" id="PF01548">
    <property type="entry name" value="DEDD_Tnp_IS110"/>
    <property type="match status" value="1"/>
</dbReference>
<organism evidence="3 4">
    <name type="scientific">Duganella levis</name>
    <dbReference type="NCBI Taxonomy" id="2692169"/>
    <lineage>
        <taxon>Bacteria</taxon>
        <taxon>Pseudomonadati</taxon>
        <taxon>Pseudomonadota</taxon>
        <taxon>Betaproteobacteria</taxon>
        <taxon>Burkholderiales</taxon>
        <taxon>Oxalobacteraceae</taxon>
        <taxon>Telluria group</taxon>
        <taxon>Duganella</taxon>
    </lineage>
</organism>
<reference evidence="3 4" key="1">
    <citation type="submission" date="2019-12" db="EMBL/GenBank/DDBJ databases">
        <title>Novel species isolated from a subtropical stream in China.</title>
        <authorList>
            <person name="Lu H."/>
        </authorList>
    </citation>
    <scope>NUCLEOTIDE SEQUENCE [LARGE SCALE GENOMIC DNA]</scope>
    <source>
        <strain evidence="3 4">CY42W</strain>
    </source>
</reference>
<dbReference type="PANTHER" id="PTHR33055">
    <property type="entry name" value="TRANSPOSASE FOR INSERTION SEQUENCE ELEMENT IS1111A"/>
    <property type="match status" value="1"/>
</dbReference>
<keyword evidence="4" id="KW-1185">Reference proteome</keyword>
<feature type="domain" description="Transposase IS110-like N-terminal" evidence="1">
    <location>
        <begin position="10"/>
        <end position="148"/>
    </location>
</feature>
<evidence type="ECO:0000259" key="1">
    <source>
        <dbReference type="Pfam" id="PF01548"/>
    </source>
</evidence>
<dbReference type="PANTHER" id="PTHR33055:SF13">
    <property type="entry name" value="TRANSPOSASE"/>
    <property type="match status" value="1"/>
</dbReference>